<protein>
    <submittedName>
        <fullName evidence="1">Uncharacterized protein</fullName>
    </submittedName>
</protein>
<evidence type="ECO:0000313" key="2">
    <source>
        <dbReference type="Proteomes" id="UP000272238"/>
    </source>
</evidence>
<comment type="caution">
    <text evidence="1">The sequence shown here is derived from an EMBL/GenBank/DDBJ whole genome shotgun (WGS) entry which is preliminary data.</text>
</comment>
<dbReference type="OrthoDB" id="2934625at2"/>
<dbReference type="RefSeq" id="WP_121213757.1">
    <property type="nucleotide sequence ID" value="NZ_RBZN01000008.1"/>
</dbReference>
<sequence length="73" mass="8296">MYAVHFYEKNNLILSQLLNEVPLEGAAIKIKGRKGTVLSVTDVDGYRYHIAVELEVKKKQAPVLSALDKKKRR</sequence>
<organism evidence="1 2">
    <name type="scientific">Ureibacillus endophyticus</name>
    <dbReference type="NCBI Taxonomy" id="1978490"/>
    <lineage>
        <taxon>Bacteria</taxon>
        <taxon>Bacillati</taxon>
        <taxon>Bacillota</taxon>
        <taxon>Bacilli</taxon>
        <taxon>Bacillales</taxon>
        <taxon>Caryophanaceae</taxon>
        <taxon>Ureibacillus</taxon>
    </lineage>
</organism>
<reference evidence="1 2" key="1">
    <citation type="journal article" date="2016" name="Antonie Van Leeuwenhoek">
        <title>Lysinibacillus endophyticus sp. nov., an indole-3-acetic acid producing endophytic bacterium isolated from corn root (Zea mays cv. Xinken-5).</title>
        <authorList>
            <person name="Yu J."/>
            <person name="Guan X."/>
            <person name="Liu C."/>
            <person name="Xiang W."/>
            <person name="Yu Z."/>
            <person name="Liu X."/>
            <person name="Wang G."/>
        </authorList>
    </citation>
    <scope>NUCLEOTIDE SEQUENCE [LARGE SCALE GENOMIC DNA]</scope>
    <source>
        <strain evidence="1 2">DSM 100506</strain>
    </source>
</reference>
<dbReference type="AlphaFoldDB" id="A0A494Z8V3"/>
<dbReference type="EMBL" id="RBZN01000008">
    <property type="protein sequence ID" value="RKQ18486.1"/>
    <property type="molecule type" value="Genomic_DNA"/>
</dbReference>
<evidence type="ECO:0000313" key="1">
    <source>
        <dbReference type="EMBL" id="RKQ18486.1"/>
    </source>
</evidence>
<keyword evidence="2" id="KW-1185">Reference proteome</keyword>
<gene>
    <name evidence="1" type="ORF">D8M03_05420</name>
</gene>
<name>A0A494Z8V3_9BACL</name>
<proteinExistence type="predicted"/>
<dbReference type="Proteomes" id="UP000272238">
    <property type="component" value="Unassembled WGS sequence"/>
</dbReference>
<accession>A0A494Z8V3</accession>